<dbReference type="Pfam" id="PF13715">
    <property type="entry name" value="CarbopepD_reg_2"/>
    <property type="match status" value="1"/>
</dbReference>
<evidence type="ECO:0000256" key="7">
    <source>
        <dbReference type="ARBA" id="ARBA00023136"/>
    </source>
</evidence>
<dbReference type="InterPro" id="IPR012910">
    <property type="entry name" value="Plug_dom"/>
</dbReference>
<evidence type="ECO:0000256" key="5">
    <source>
        <dbReference type="ARBA" id="ARBA00022729"/>
    </source>
</evidence>
<keyword evidence="3" id="KW-1134">Transmembrane beta strand</keyword>
<dbReference type="AlphaFoldDB" id="A0A2T4DVP2"/>
<evidence type="ECO:0000259" key="13">
    <source>
        <dbReference type="Pfam" id="PF00593"/>
    </source>
</evidence>
<keyword evidence="2" id="KW-0813">Transport</keyword>
<dbReference type="InterPro" id="IPR000531">
    <property type="entry name" value="Beta-barrel_TonB"/>
</dbReference>
<comment type="caution">
    <text evidence="15">The sequence shown here is derived from an EMBL/GenBank/DDBJ whole genome shotgun (WGS) entry which is preliminary data.</text>
</comment>
<dbReference type="Pfam" id="PF07715">
    <property type="entry name" value="Plug"/>
    <property type="match status" value="1"/>
</dbReference>
<dbReference type="InterPro" id="IPR008969">
    <property type="entry name" value="CarboxyPept-like_regulatory"/>
</dbReference>
<sequence length="981" mass="108702">MKINLLKKVSLIFILLGFAWQVQAQTTQLKGTVVDAKTGSTLIGVNVLVKGKVLGTTTDFDGNFDLKLNMELPIALQFSMVGYTTEEVEVTNTQPINIKLEEEVLLGQEVVVSASRVEESILQSPVSIEKMDVLAIQQTPADNYYKGIQYLKGVDVTTSSINFQIINARGFNSTGNTRFVQLTDGMDTQAPALNFPIGNLNGPSELDVESVEFIPGAASALYGPNAFNGILLVNSKSPFEYQGLSAFAKVSMNHFGADTEAGAPDTPQPMYEASIRYAKSLFNDKLAFKVNGSFMKALDWYATDYTTDRENSRQGNLSFNPGSDVPNAMGDEASINLAFLGTAFQSAFAADGTAADNPTFANLRVLYSGTMFSGNSAPKDNQNFLDYLAFAPNQVASRTPYEEHQLIDYDAKNYKLNASAHYRLTDNIEAIYQWNYGSGTSIYTGAQRYSLKNFSIQQHKVEFKSPDWFVRAYGTFENSGDSYITEFLGNQVNEAYAGNSTWFATYTANYLRTISRDYTPQELADLRANNPEAFTNLQESAFQTARAAADRSRFEPGSEEFENAKQNSLDGGTVPNGPNFADRTKLYHVEGQYDFTNKWDWASVQVGASYRLYDLQSNGTIFPDTAGNPISIAEYGAFVQASKRLLADKLKLTASGRVDKNENFNAVFSPRVSGVYELTKNNNIRASFQTGFRNPSTQGQHINLNIISSRLLGGLPQYAEYYGIGTNPNIFTLESVNNMLSNLYDTGTFDESLLNNEDVLNFQSVEPEQIQSIEIGYKSLINKRILIDAVYYFNQYNNFIVQQRVRRATTNPDGTPNLSSLLQGTADNTFQIYTNASEQITSQGAALGVDYALSNGYTIGGNYNWNKLNSEEADGQGFVFGFNTPEHKIVAKFGNRKLTEKLGFNIAYRWQSEFEWESSFGDGTIDSFGTLDAQVSYKLPYQTLLKVGGSNITNNYYRQSFGAPNIGAIYYVSLTFDQLMN</sequence>
<dbReference type="InterPro" id="IPR037066">
    <property type="entry name" value="Plug_dom_sf"/>
</dbReference>
<dbReference type="SUPFAM" id="SSF56935">
    <property type="entry name" value="Porins"/>
    <property type="match status" value="1"/>
</dbReference>
<evidence type="ECO:0000313" key="15">
    <source>
        <dbReference type="EMBL" id="PTB97911.1"/>
    </source>
</evidence>
<evidence type="ECO:0000256" key="12">
    <source>
        <dbReference type="SAM" id="SignalP"/>
    </source>
</evidence>
<feature type="region of interest" description="Disordered" evidence="11">
    <location>
        <begin position="554"/>
        <end position="577"/>
    </location>
</feature>
<evidence type="ECO:0000256" key="10">
    <source>
        <dbReference type="RuleBase" id="RU003357"/>
    </source>
</evidence>
<feature type="domain" description="TonB-dependent receptor plug" evidence="14">
    <location>
        <begin position="123"/>
        <end position="230"/>
    </location>
</feature>
<organism evidence="15 16">
    <name type="scientific">Marivirga lumbricoides</name>
    <dbReference type="NCBI Taxonomy" id="1046115"/>
    <lineage>
        <taxon>Bacteria</taxon>
        <taxon>Pseudomonadati</taxon>
        <taxon>Bacteroidota</taxon>
        <taxon>Cytophagia</taxon>
        <taxon>Cytophagales</taxon>
        <taxon>Marivirgaceae</taxon>
        <taxon>Marivirga</taxon>
    </lineage>
</organism>
<dbReference type="PANTHER" id="PTHR30069:SF29">
    <property type="entry name" value="HEMOGLOBIN AND HEMOGLOBIN-HAPTOGLOBIN-BINDING PROTEIN 1-RELATED"/>
    <property type="match status" value="1"/>
</dbReference>
<dbReference type="InterPro" id="IPR039426">
    <property type="entry name" value="TonB-dep_rcpt-like"/>
</dbReference>
<keyword evidence="6 10" id="KW-0798">TonB box</keyword>
<dbReference type="Gene3D" id="2.60.40.1120">
    <property type="entry name" value="Carboxypeptidase-like, regulatory domain"/>
    <property type="match status" value="1"/>
</dbReference>
<feature type="signal peptide" evidence="12">
    <location>
        <begin position="1"/>
        <end position="24"/>
    </location>
</feature>
<keyword evidence="5 12" id="KW-0732">Signal</keyword>
<evidence type="ECO:0000256" key="9">
    <source>
        <dbReference type="ARBA" id="ARBA00023237"/>
    </source>
</evidence>
<keyword evidence="9" id="KW-0998">Cell outer membrane</keyword>
<dbReference type="SUPFAM" id="SSF49464">
    <property type="entry name" value="Carboxypeptidase regulatory domain-like"/>
    <property type="match status" value="1"/>
</dbReference>
<reference evidence="15 16" key="1">
    <citation type="submission" date="2018-03" db="EMBL/GenBank/DDBJ databases">
        <title>Cross-interface Injection: A General Nanoliter Liquid Handling Method Applied to Single Cells Genome Amplification Automated Nanoliter Liquid Handling Applied to Single Cell Multiple Displacement Amplification.</title>
        <authorList>
            <person name="Yun J."/>
            <person name="Xu P."/>
            <person name="Xu J."/>
            <person name="Dai X."/>
            <person name="Wang Y."/>
            <person name="Zheng X."/>
            <person name="Cao C."/>
            <person name="Yi Q."/>
            <person name="Zhu Y."/>
            <person name="Wang L."/>
            <person name="Dong Z."/>
            <person name="Huang Y."/>
            <person name="Huang L."/>
            <person name="Du W."/>
        </authorList>
    </citation>
    <scope>NUCLEOTIDE SEQUENCE [LARGE SCALE GENOMIC DNA]</scope>
    <source>
        <strain evidence="15 16">Z-D1-2</strain>
    </source>
</reference>
<dbReference type="EMBL" id="PYVU01000003">
    <property type="protein sequence ID" value="PTB97911.1"/>
    <property type="molecule type" value="Genomic_DNA"/>
</dbReference>
<evidence type="ECO:0000256" key="3">
    <source>
        <dbReference type="ARBA" id="ARBA00022452"/>
    </source>
</evidence>
<dbReference type="GO" id="GO:0015344">
    <property type="term" value="F:siderophore uptake transmembrane transporter activity"/>
    <property type="evidence" value="ECO:0007669"/>
    <property type="project" value="TreeGrafter"/>
</dbReference>
<evidence type="ECO:0000256" key="11">
    <source>
        <dbReference type="SAM" id="MobiDB-lite"/>
    </source>
</evidence>
<gene>
    <name evidence="15" type="ORF">C9994_00875</name>
</gene>
<dbReference type="InterPro" id="IPR036942">
    <property type="entry name" value="Beta-barrel_TonB_sf"/>
</dbReference>
<proteinExistence type="inferred from homology"/>
<keyword evidence="7 10" id="KW-0472">Membrane</keyword>
<accession>A0A2T4DVP2</accession>
<evidence type="ECO:0000256" key="2">
    <source>
        <dbReference type="ARBA" id="ARBA00022448"/>
    </source>
</evidence>
<feature type="domain" description="TonB-dependent receptor-like beta-barrel" evidence="13">
    <location>
        <begin position="496"/>
        <end position="951"/>
    </location>
</feature>
<name>A0A2T4DVP2_9BACT</name>
<dbReference type="Gene3D" id="2.170.130.10">
    <property type="entry name" value="TonB-dependent receptor, plug domain"/>
    <property type="match status" value="1"/>
</dbReference>
<keyword evidence="8 15" id="KW-0675">Receptor</keyword>
<evidence type="ECO:0000256" key="1">
    <source>
        <dbReference type="ARBA" id="ARBA00004571"/>
    </source>
</evidence>
<dbReference type="GO" id="GO:0009279">
    <property type="term" value="C:cell outer membrane"/>
    <property type="evidence" value="ECO:0007669"/>
    <property type="project" value="UniProtKB-SubCell"/>
</dbReference>
<evidence type="ECO:0000313" key="16">
    <source>
        <dbReference type="Proteomes" id="UP000240608"/>
    </source>
</evidence>
<evidence type="ECO:0000256" key="4">
    <source>
        <dbReference type="ARBA" id="ARBA00022692"/>
    </source>
</evidence>
<dbReference type="PANTHER" id="PTHR30069">
    <property type="entry name" value="TONB-DEPENDENT OUTER MEMBRANE RECEPTOR"/>
    <property type="match status" value="1"/>
</dbReference>
<keyword evidence="4" id="KW-0812">Transmembrane</keyword>
<evidence type="ECO:0000256" key="8">
    <source>
        <dbReference type="ARBA" id="ARBA00023170"/>
    </source>
</evidence>
<dbReference type="GO" id="GO:0044718">
    <property type="term" value="P:siderophore transmembrane transport"/>
    <property type="evidence" value="ECO:0007669"/>
    <property type="project" value="TreeGrafter"/>
</dbReference>
<evidence type="ECO:0000259" key="14">
    <source>
        <dbReference type="Pfam" id="PF07715"/>
    </source>
</evidence>
<protein>
    <submittedName>
        <fullName evidence="15">TonB-dependent receptor</fullName>
    </submittedName>
</protein>
<evidence type="ECO:0000256" key="6">
    <source>
        <dbReference type="ARBA" id="ARBA00023077"/>
    </source>
</evidence>
<comment type="similarity">
    <text evidence="10">Belongs to the TonB-dependent receptor family.</text>
</comment>
<dbReference type="Proteomes" id="UP000240608">
    <property type="component" value="Unassembled WGS sequence"/>
</dbReference>
<dbReference type="Pfam" id="PF00593">
    <property type="entry name" value="TonB_dep_Rec_b-barrel"/>
    <property type="match status" value="1"/>
</dbReference>
<feature type="chain" id="PRO_5015420267" evidence="12">
    <location>
        <begin position="25"/>
        <end position="981"/>
    </location>
</feature>
<dbReference type="Gene3D" id="2.40.170.20">
    <property type="entry name" value="TonB-dependent receptor, beta-barrel domain"/>
    <property type="match status" value="1"/>
</dbReference>
<comment type="subcellular location">
    <subcellularLocation>
        <location evidence="1">Cell outer membrane</location>
        <topology evidence="1">Multi-pass membrane protein</topology>
    </subcellularLocation>
</comment>